<feature type="binding site" evidence="7">
    <location>
        <position position="198"/>
    </location>
    <ligand>
        <name>chlorophyll a</name>
        <dbReference type="ChEBI" id="CHEBI:58416"/>
        <label>1</label>
    </ligand>
</feature>
<sequence>MRVLSFLAIIGTAAAFVKPTLPAAGSRTRAGALRMNLAEIELEAGKTSPFPDGFDPLGLSKDKSFKELKKWREAELKHGMSLHPPRRVAMLAVLGTAVQENFHPLWGFNEKEMDGAIFHFQEIQNVYPLFWTALLFIIGIIEARTISTGWDENMAGSSQIAGVKEDYICGNLGLDPLKIIENDDEEAFLSYRNKELNNGRLAMIAAAGITVQEKFVTNGLPEFEFHRFALSDVYNFFF</sequence>
<comment type="subcellular location">
    <subcellularLocation>
        <location evidence="2">Plastid</location>
        <location evidence="2">Chloroplast</location>
    </subcellularLocation>
</comment>
<dbReference type="Gene3D" id="1.10.3460.10">
    <property type="entry name" value="Chlorophyll a/b binding protein domain"/>
    <property type="match status" value="1"/>
</dbReference>
<feature type="binding site" evidence="7">
    <location>
        <position position="195"/>
    </location>
    <ligand>
        <name>chlorophyll a</name>
        <dbReference type="ChEBI" id="CHEBI:58416"/>
        <label>1</label>
    </ligand>
</feature>
<reference evidence="9 10" key="1">
    <citation type="journal article" date="2014" name="Mol. Plant">
        <title>Chromosome Scale Genome Assembly and Transcriptome Profiling of Nannochloropsis gaditana in Nitrogen Depletion.</title>
        <authorList>
            <person name="Corteggiani Carpinelli E."/>
            <person name="Telatin A."/>
            <person name="Vitulo N."/>
            <person name="Forcato C."/>
            <person name="D'Angelo M."/>
            <person name="Schiavon R."/>
            <person name="Vezzi A."/>
            <person name="Giacometti G.M."/>
            <person name="Morosinotto T."/>
            <person name="Valle G."/>
        </authorList>
    </citation>
    <scope>NUCLEOTIDE SEQUENCE [LARGE SCALE GENOMIC DNA]</scope>
    <source>
        <strain evidence="9 10">B-31</strain>
    </source>
</reference>
<evidence type="ECO:0000256" key="2">
    <source>
        <dbReference type="ARBA" id="ARBA00004229"/>
    </source>
</evidence>
<comment type="similarity">
    <text evidence="3">Belongs to the fucoxanthin chlorophyll protein family.</text>
</comment>
<evidence type="ECO:0000313" key="10">
    <source>
        <dbReference type="Proteomes" id="UP000019335"/>
    </source>
</evidence>
<evidence type="ECO:0000256" key="4">
    <source>
        <dbReference type="ARBA" id="ARBA00022528"/>
    </source>
</evidence>
<dbReference type="InterPro" id="IPR022796">
    <property type="entry name" value="Chloroa_b-bind"/>
</dbReference>
<dbReference type="GO" id="GO:0016168">
    <property type="term" value="F:chlorophyll binding"/>
    <property type="evidence" value="ECO:0007669"/>
    <property type="project" value="UniProtKB-KW"/>
</dbReference>
<gene>
    <name evidence="9" type="primary">LHCP21</name>
    <name evidence="9" type="ORF">Naga_100173g12</name>
</gene>
<feature type="chain" id="PRO_5013243617" evidence="8">
    <location>
        <begin position="16"/>
        <end position="238"/>
    </location>
</feature>
<keyword evidence="8" id="KW-0732">Signal</keyword>
<name>W7UBF0_9STRA</name>
<organism evidence="9 10">
    <name type="scientific">Nannochloropsis gaditana</name>
    <dbReference type="NCBI Taxonomy" id="72520"/>
    <lineage>
        <taxon>Eukaryota</taxon>
        <taxon>Sar</taxon>
        <taxon>Stramenopiles</taxon>
        <taxon>Ochrophyta</taxon>
        <taxon>Eustigmatophyceae</taxon>
        <taxon>Eustigmatales</taxon>
        <taxon>Monodopsidaceae</taxon>
        <taxon>Nannochloropsis</taxon>
    </lineage>
</organism>
<dbReference type="GO" id="GO:0009507">
    <property type="term" value="C:chloroplast"/>
    <property type="evidence" value="ECO:0007669"/>
    <property type="project" value="UniProtKB-SubCell"/>
</dbReference>
<feature type="binding site" description="axial binding residue" evidence="7">
    <location>
        <position position="87"/>
    </location>
    <ligand>
        <name>chlorophyll b</name>
        <dbReference type="ChEBI" id="CHEBI:61721"/>
        <label>1</label>
    </ligand>
    <ligandPart>
        <name>Mg</name>
        <dbReference type="ChEBI" id="CHEBI:25107"/>
    </ligandPart>
</feature>
<dbReference type="Pfam" id="PF00504">
    <property type="entry name" value="Chloroa_b-bind"/>
    <property type="match status" value="1"/>
</dbReference>
<evidence type="ECO:0000256" key="1">
    <source>
        <dbReference type="ARBA" id="ARBA00004022"/>
    </source>
</evidence>
<evidence type="ECO:0000256" key="3">
    <source>
        <dbReference type="ARBA" id="ARBA00005933"/>
    </source>
</evidence>
<evidence type="ECO:0000313" key="9">
    <source>
        <dbReference type="EMBL" id="EWM30071.1"/>
    </source>
</evidence>
<keyword evidence="4" id="KW-0150">Chloroplast</keyword>
<feature type="binding site" evidence="7">
    <location>
        <position position="75"/>
    </location>
    <ligand>
        <name>chlorophyll a</name>
        <dbReference type="ChEBI" id="CHEBI:58416"/>
        <label>1</label>
    </ligand>
</feature>
<keyword evidence="5" id="KW-0602">Photosynthesis</keyword>
<dbReference type="AlphaFoldDB" id="W7UBF0"/>
<feature type="signal peptide" evidence="8">
    <location>
        <begin position="1"/>
        <end position="15"/>
    </location>
</feature>
<dbReference type="GO" id="GO:0009765">
    <property type="term" value="P:photosynthesis, light harvesting"/>
    <property type="evidence" value="ECO:0007669"/>
    <property type="project" value="InterPro"/>
</dbReference>
<dbReference type="InterPro" id="IPR001344">
    <property type="entry name" value="Chloro_AB-bd_pln"/>
</dbReference>
<dbReference type="PANTHER" id="PTHR21649">
    <property type="entry name" value="CHLOROPHYLL A/B BINDING PROTEIN"/>
    <property type="match status" value="1"/>
</dbReference>
<dbReference type="EMBL" id="AZIL01000064">
    <property type="protein sequence ID" value="EWM30071.1"/>
    <property type="molecule type" value="Genomic_DNA"/>
</dbReference>
<keyword evidence="10" id="KW-1185">Reference proteome</keyword>
<proteinExistence type="inferred from homology"/>
<feature type="binding site" evidence="7">
    <location>
        <position position="212"/>
    </location>
    <ligand>
        <name>chlorophyll a</name>
        <dbReference type="ChEBI" id="CHEBI:58416"/>
        <label>1</label>
    </ligand>
</feature>
<keyword evidence="7" id="KW-0148">Chlorophyll</keyword>
<dbReference type="GO" id="GO:0016020">
    <property type="term" value="C:membrane"/>
    <property type="evidence" value="ECO:0007669"/>
    <property type="project" value="InterPro"/>
</dbReference>
<comment type="caution">
    <text evidence="9">The sequence shown here is derived from an EMBL/GenBank/DDBJ whole genome shotgun (WGS) entry which is preliminary data.</text>
</comment>
<evidence type="ECO:0000256" key="6">
    <source>
        <dbReference type="ARBA" id="ARBA00022640"/>
    </source>
</evidence>
<feature type="binding site" evidence="7">
    <location>
        <position position="78"/>
    </location>
    <ligand>
        <name>chlorophyll a</name>
        <dbReference type="ChEBI" id="CHEBI:58416"/>
        <label>1</label>
    </ligand>
</feature>
<comment type="function">
    <text evidence="1">The light-harvesting complex (LHC) functions as a light receptor, it captures and delivers excitation energy to photosystems with which it is closely associated. Energy is transferred from the carotenoid and chlorophyll C (or B) to chlorophyll A and the photosynthetic reaction centers where it is used to synthesize ATP and reducing power.</text>
</comment>
<dbReference type="OrthoDB" id="423598at2759"/>
<keyword evidence="6" id="KW-0934">Plastid</keyword>
<feature type="binding site" evidence="7">
    <location>
        <position position="60"/>
    </location>
    <ligand>
        <name>chlorophyll a</name>
        <dbReference type="ChEBI" id="CHEBI:58416"/>
        <label>1</label>
    </ligand>
</feature>
<accession>W7UBF0</accession>
<evidence type="ECO:0000256" key="7">
    <source>
        <dbReference type="PIRSR" id="PIRSR601344-1"/>
    </source>
</evidence>
<dbReference type="Proteomes" id="UP000019335">
    <property type="component" value="Chromosome 1"/>
</dbReference>
<evidence type="ECO:0000256" key="8">
    <source>
        <dbReference type="SAM" id="SignalP"/>
    </source>
</evidence>
<dbReference type="SUPFAM" id="SSF103511">
    <property type="entry name" value="Chlorophyll a-b binding protein"/>
    <property type="match status" value="1"/>
</dbReference>
<feature type="binding site" evidence="7">
    <location>
        <position position="194"/>
    </location>
    <ligand>
        <name>chlorophyll a</name>
        <dbReference type="ChEBI" id="CHEBI:58416"/>
        <label>1</label>
    </ligand>
</feature>
<evidence type="ECO:0000256" key="5">
    <source>
        <dbReference type="ARBA" id="ARBA00022531"/>
    </source>
</evidence>
<feature type="binding site" evidence="7">
    <location>
        <position position="200"/>
    </location>
    <ligand>
        <name>chlorophyll a</name>
        <dbReference type="ChEBI" id="CHEBI:58416"/>
        <label>1</label>
    </ligand>
</feature>
<keyword evidence="7" id="KW-0157">Chromophore</keyword>
<protein>
    <submittedName>
        <fullName evidence="9">Light harvesting complex protein</fullName>
    </submittedName>
</protein>